<dbReference type="Proteomes" id="UP000247409">
    <property type="component" value="Unassembled WGS sequence"/>
</dbReference>
<accession>A0A2V3IFH3</accession>
<dbReference type="PANTHER" id="PTHR43542:SF1">
    <property type="entry name" value="METHYLTRANSFERASE"/>
    <property type="match status" value="1"/>
</dbReference>
<dbReference type="SUPFAM" id="SSF53335">
    <property type="entry name" value="S-adenosyl-L-methionine-dependent methyltransferases"/>
    <property type="match status" value="1"/>
</dbReference>
<evidence type="ECO:0000313" key="4">
    <source>
        <dbReference type="Proteomes" id="UP000247409"/>
    </source>
</evidence>
<comment type="caution">
    <text evidence="3">The sequence shown here is derived from an EMBL/GenBank/DDBJ whole genome shotgun (WGS) entry which is preliminary data.</text>
</comment>
<evidence type="ECO:0000256" key="1">
    <source>
        <dbReference type="ARBA" id="ARBA00022603"/>
    </source>
</evidence>
<keyword evidence="1 3" id="KW-0489">Methyltransferase</keyword>
<proteinExistence type="predicted"/>
<dbReference type="Pfam" id="PF03602">
    <property type="entry name" value="Cons_hypoth95"/>
    <property type="match status" value="1"/>
</dbReference>
<keyword evidence="4" id="KW-1185">Reference proteome</keyword>
<evidence type="ECO:0000256" key="2">
    <source>
        <dbReference type="ARBA" id="ARBA00022679"/>
    </source>
</evidence>
<name>A0A2V3IFH3_9FLOR</name>
<dbReference type="GO" id="GO:0031167">
    <property type="term" value="P:rRNA methylation"/>
    <property type="evidence" value="ECO:0007669"/>
    <property type="project" value="InterPro"/>
</dbReference>
<evidence type="ECO:0000313" key="3">
    <source>
        <dbReference type="EMBL" id="PXF40802.1"/>
    </source>
</evidence>
<dbReference type="InterPro" id="IPR004398">
    <property type="entry name" value="RNA_MeTrfase_RsmD"/>
</dbReference>
<dbReference type="Gene3D" id="3.40.50.150">
    <property type="entry name" value="Vaccinia Virus protein VP39"/>
    <property type="match status" value="1"/>
</dbReference>
<sequence length="182" mass="20428">MAKVREAVFSMLYMQDALRRDGTCLDLFAGCGSVGIEALSRGMEQAVFVDYSRECVQSIDANLANCEFAERGLTVCSRVEQFVKDGERYNNGRHYDLITITPPYEEVDYGKLMKMVSESNCVGEGTFVVVEYPVELGSFPPSIGHRLVGVRNRRYGRTVIAVYACQPDVDIELRPEEFVSLK</sequence>
<gene>
    <name evidence="3" type="ORF">BWQ96_09460</name>
</gene>
<dbReference type="PIRSF" id="PIRSF004553">
    <property type="entry name" value="CHP00095"/>
    <property type="match status" value="1"/>
</dbReference>
<dbReference type="STRING" id="448386.A0A2V3IFH3"/>
<organism evidence="3 4">
    <name type="scientific">Gracilariopsis chorda</name>
    <dbReference type="NCBI Taxonomy" id="448386"/>
    <lineage>
        <taxon>Eukaryota</taxon>
        <taxon>Rhodophyta</taxon>
        <taxon>Florideophyceae</taxon>
        <taxon>Rhodymeniophycidae</taxon>
        <taxon>Gracilariales</taxon>
        <taxon>Gracilariaceae</taxon>
        <taxon>Gracilariopsis</taxon>
    </lineage>
</organism>
<reference evidence="3 4" key="1">
    <citation type="journal article" date="2018" name="Mol. Biol. Evol.">
        <title>Analysis of the draft genome of the red seaweed Gracilariopsis chorda provides insights into genome size evolution in Rhodophyta.</title>
        <authorList>
            <person name="Lee J."/>
            <person name="Yang E.C."/>
            <person name="Graf L."/>
            <person name="Yang J.H."/>
            <person name="Qiu H."/>
            <person name="Zel Zion U."/>
            <person name="Chan C.X."/>
            <person name="Stephens T.G."/>
            <person name="Weber A.P.M."/>
            <person name="Boo G.H."/>
            <person name="Boo S.M."/>
            <person name="Kim K.M."/>
            <person name="Shin Y."/>
            <person name="Jung M."/>
            <person name="Lee S.J."/>
            <person name="Yim H.S."/>
            <person name="Lee J.H."/>
            <person name="Bhattacharya D."/>
            <person name="Yoon H.S."/>
        </authorList>
    </citation>
    <scope>NUCLEOTIDE SEQUENCE [LARGE SCALE GENOMIC DNA]</scope>
    <source>
        <strain evidence="3 4">SKKU-2015</strain>
        <tissue evidence="3">Whole body</tissue>
    </source>
</reference>
<dbReference type="OrthoDB" id="3548at2759"/>
<dbReference type="PANTHER" id="PTHR43542">
    <property type="entry name" value="METHYLTRANSFERASE"/>
    <property type="match status" value="1"/>
</dbReference>
<dbReference type="GO" id="GO:0008168">
    <property type="term" value="F:methyltransferase activity"/>
    <property type="evidence" value="ECO:0007669"/>
    <property type="project" value="UniProtKB-KW"/>
</dbReference>
<dbReference type="EMBL" id="NBIV01000259">
    <property type="protein sequence ID" value="PXF40802.1"/>
    <property type="molecule type" value="Genomic_DNA"/>
</dbReference>
<dbReference type="InterPro" id="IPR029063">
    <property type="entry name" value="SAM-dependent_MTases_sf"/>
</dbReference>
<protein>
    <submittedName>
        <fullName evidence="3">Putative rRNA methyltransferase YlbH</fullName>
    </submittedName>
</protein>
<keyword evidence="2 3" id="KW-0808">Transferase</keyword>
<dbReference type="AlphaFoldDB" id="A0A2V3IFH3"/>